<evidence type="ECO:0000313" key="1">
    <source>
        <dbReference type="EMBL" id="GAG77997.1"/>
    </source>
</evidence>
<dbReference type="AlphaFoldDB" id="X1B9S0"/>
<dbReference type="EMBL" id="BART01012193">
    <property type="protein sequence ID" value="GAG77997.1"/>
    <property type="molecule type" value="Genomic_DNA"/>
</dbReference>
<reference evidence="1" key="1">
    <citation type="journal article" date="2014" name="Front. Microbiol.">
        <title>High frequency of phylogenetically diverse reductive dehalogenase-homologous genes in deep subseafloor sedimentary metagenomes.</title>
        <authorList>
            <person name="Kawai M."/>
            <person name="Futagami T."/>
            <person name="Toyoda A."/>
            <person name="Takaki Y."/>
            <person name="Nishi S."/>
            <person name="Hori S."/>
            <person name="Arai W."/>
            <person name="Tsubouchi T."/>
            <person name="Morono Y."/>
            <person name="Uchiyama I."/>
            <person name="Ito T."/>
            <person name="Fujiyama A."/>
            <person name="Inagaki F."/>
            <person name="Takami H."/>
        </authorList>
    </citation>
    <scope>NUCLEOTIDE SEQUENCE</scope>
    <source>
        <strain evidence="1">Expedition CK06-06</strain>
    </source>
</reference>
<sequence>EVIDKKKEFQFFETPPDIVSQLIELAEIGIGHTCLEPSAGRGNIAEALSELAGNLGWW</sequence>
<dbReference type="SUPFAM" id="SSF53335">
    <property type="entry name" value="S-adenosyl-L-methionine-dependent methyltransferases"/>
    <property type="match status" value="1"/>
</dbReference>
<accession>X1B9S0</accession>
<evidence type="ECO:0008006" key="2">
    <source>
        <dbReference type="Google" id="ProtNLM"/>
    </source>
</evidence>
<protein>
    <recommendedName>
        <fullName evidence="2">DNA methylase adenine-specific domain-containing protein</fullName>
    </recommendedName>
</protein>
<gene>
    <name evidence="1" type="ORF">S01H4_25579</name>
</gene>
<name>X1B9S0_9ZZZZ</name>
<proteinExistence type="predicted"/>
<comment type="caution">
    <text evidence="1">The sequence shown here is derived from an EMBL/GenBank/DDBJ whole genome shotgun (WGS) entry which is preliminary data.</text>
</comment>
<organism evidence="1">
    <name type="scientific">marine sediment metagenome</name>
    <dbReference type="NCBI Taxonomy" id="412755"/>
    <lineage>
        <taxon>unclassified sequences</taxon>
        <taxon>metagenomes</taxon>
        <taxon>ecological metagenomes</taxon>
    </lineage>
</organism>
<dbReference type="InterPro" id="IPR029063">
    <property type="entry name" value="SAM-dependent_MTases_sf"/>
</dbReference>
<feature type="non-terminal residue" evidence="1">
    <location>
        <position position="1"/>
    </location>
</feature>